<dbReference type="RefSeq" id="WP_132078103.1">
    <property type="nucleotide sequence ID" value="NZ_DAIMLW010000041.1"/>
</dbReference>
<reference evidence="1 2" key="1">
    <citation type="submission" date="2019-03" db="EMBL/GenBank/DDBJ databases">
        <title>Genomic Encyclopedia of Type Strains, Phase IV (KMG-IV): sequencing the most valuable type-strain genomes for metagenomic binning, comparative biology and taxonomic classification.</title>
        <authorList>
            <person name="Goeker M."/>
        </authorList>
    </citation>
    <scope>NUCLEOTIDE SEQUENCE [LARGE SCALE GENOMIC DNA]</scope>
    <source>
        <strain evidence="1 2">DSM 15969</strain>
    </source>
</reference>
<accession>A0A4R1PZI6</accession>
<evidence type="ECO:0000313" key="1">
    <source>
        <dbReference type="EMBL" id="TCL38301.1"/>
    </source>
</evidence>
<dbReference type="Proteomes" id="UP000295063">
    <property type="component" value="Unassembled WGS sequence"/>
</dbReference>
<sequence>MVIRTEATLALYCPHCGKLHMHSFNRFNLPGAAKRELVCSCGQIQAAISSVGRRQYLLDIPCVLCETTHKVCIDARRFWRAEADKLYCAEENIELGLFGRSRIIEKTFADHKNELDQLPREAEYDDEHIDNPQVMFGIFNRIHDMAEQGDISCRCGQFAIDAEVLPNCIELTCRQCGSRRVVPALTDSDLEQVKSWEFIQLIPQRRSRHKQ</sequence>
<dbReference type="AlphaFoldDB" id="A0A4R1PZI6"/>
<proteinExistence type="predicted"/>
<name>A0A4R1PZI6_9FIRM</name>
<dbReference type="EMBL" id="SLUI01000004">
    <property type="protein sequence ID" value="TCL38301.1"/>
    <property type="molecule type" value="Genomic_DNA"/>
</dbReference>
<gene>
    <name evidence="1" type="ORF">EV210_104285</name>
</gene>
<protein>
    <submittedName>
        <fullName evidence="1">Uncharacterized protein</fullName>
    </submittedName>
</protein>
<keyword evidence="2" id="KW-1185">Reference proteome</keyword>
<dbReference type="OrthoDB" id="1678992at2"/>
<comment type="caution">
    <text evidence="1">The sequence shown here is derived from an EMBL/GenBank/DDBJ whole genome shotgun (WGS) entry which is preliminary data.</text>
</comment>
<evidence type="ECO:0000313" key="2">
    <source>
        <dbReference type="Proteomes" id="UP000295063"/>
    </source>
</evidence>
<organism evidence="1 2">
    <name type="scientific">Anaerospora hongkongensis</name>
    <dbReference type="NCBI Taxonomy" id="244830"/>
    <lineage>
        <taxon>Bacteria</taxon>
        <taxon>Bacillati</taxon>
        <taxon>Bacillota</taxon>
        <taxon>Negativicutes</taxon>
        <taxon>Selenomonadales</taxon>
        <taxon>Sporomusaceae</taxon>
        <taxon>Anaerospora</taxon>
    </lineage>
</organism>